<accession>A0A0S4WGJ0</accession>
<name>A0A0S4WGJ0_RALSL</name>
<evidence type="ECO:0000259" key="1">
    <source>
        <dbReference type="Pfam" id="PF20249"/>
    </source>
</evidence>
<proteinExistence type="predicted"/>
<dbReference type="AlphaFoldDB" id="A0A0S4WGJ0"/>
<dbReference type="CDD" id="cd20707">
    <property type="entry name" value="MIX_III"/>
    <property type="match status" value="1"/>
</dbReference>
<dbReference type="Pfam" id="PF20249">
    <property type="entry name" value="VasX_N"/>
    <property type="match status" value="1"/>
</dbReference>
<protein>
    <recommendedName>
        <fullName evidence="1">Toxin VasX N-terminal region domain-containing protein</fullName>
    </recommendedName>
</protein>
<feature type="domain" description="Toxin VasX N-terminal region" evidence="1">
    <location>
        <begin position="7"/>
        <end position="166"/>
    </location>
</feature>
<reference evidence="2" key="1">
    <citation type="submission" date="2015-10" db="EMBL/GenBank/DDBJ databases">
        <authorList>
            <person name="Gilbert D.G."/>
        </authorList>
    </citation>
    <scope>NUCLEOTIDE SEQUENCE</scope>
    <source>
        <strain evidence="2">Phyl III-seqv23</strain>
    </source>
</reference>
<dbReference type="EMBL" id="LN899827">
    <property type="protein sequence ID" value="CUV45921.1"/>
    <property type="molecule type" value="Genomic_DNA"/>
</dbReference>
<sequence>MACTTPCEQCNRKGLPILFTRYSAGYSSRPEGLSILEKFRPAGRLQAQPGGVPIKTACYGVRMLRAGYLYLRIERRGLLEWEGYAVHPHGYLQQFPVMLPANGEARIACERDARQANNSLIWIRDAKNVKSLWYAFHPDPIDPQHLKREIEPNPAKYMQRFDVAGWQAGSTSQADSLEPAQLDKQVLEFAALSDEQVQMVGNEQGFGLMGMTPQEQGWGNYETEETDQQFIAVPDAAPVIIDDVRTVLITQPTYQQKHGTRLEAMRKFLLDNKGAVVACEDALGIGQELSLHHLTAAIPYIKWLKDTDGQGVSNAWKDSASRSVHAIKSALEKKAVADYDSSIDNLRGAREVMGGHYPGSDSQEPIRLRRPDGTYETITVQELNRRRIAKLNQQIEQRTATRPKAVENASGAALTSVTTFCNMDAVNAFDTMHRQKLKQRDAEMDHIAEDLIAWIKSDSLTERALGLYNENVSSDAAEDGMRCASQLCMVLLQLDTSPKGRAWYEALDLFTPHKKNLVWRMLSLNNREISQEMEGALKQLNRALPPDDSVPADARDTANDQKAYADALAAIKAMGKTIKNADKINKEAAKIMAAIDDYKAGKDKAAAITKGKDSLAEIRKAALESRSAVLLAAVMGKVRSAPAMKWEAALARAQALLLANGLGAKAAAYIVEQQQAKLSNQQRKDVFQYLTTSIQKKIRNLFNRSGADSAAQEMRVGYVLCGVNTLAVLPALARAYSRQDPRSLADLTGAASALVGSLKQVRADFYEKAVFKKVPDVLAKEAQKAGTTAVAERELLALKAGAARYVATGTIVGVVVDTVDMVTAGREKDWDLTKAYLARALSGGASVFATIRSAEFVTAPRWLLRLNLWSAVATVALTLLIAKIKGKAWENWLQAQPFRKTGSQKTPHKSENEMARDLADALAEIDG</sequence>
<organism evidence="2">
    <name type="scientific">Ralstonia solanacearum</name>
    <name type="common">Pseudomonas solanacearum</name>
    <dbReference type="NCBI Taxonomy" id="305"/>
    <lineage>
        <taxon>Bacteria</taxon>
        <taxon>Pseudomonadati</taxon>
        <taxon>Pseudomonadota</taxon>
        <taxon>Betaproteobacteria</taxon>
        <taxon>Burkholderiales</taxon>
        <taxon>Burkholderiaceae</taxon>
        <taxon>Ralstonia</taxon>
        <taxon>Ralstonia solanacearum species complex</taxon>
    </lineage>
</organism>
<dbReference type="NCBIfam" id="NF041559">
    <property type="entry name" value="BTH_I2691_fam"/>
    <property type="match status" value="1"/>
</dbReference>
<dbReference type="InterPro" id="IPR048126">
    <property type="entry name" value="Toxin_VasX"/>
</dbReference>
<evidence type="ECO:0000313" key="2">
    <source>
        <dbReference type="EMBL" id="CUV45921.1"/>
    </source>
</evidence>
<gene>
    <name evidence="2" type="ORF">TO10_v1_400050</name>
</gene>
<dbReference type="InterPro" id="IPR046864">
    <property type="entry name" value="VasX_N"/>
</dbReference>